<comment type="catalytic activity">
    <reaction evidence="8">
        <text>glycerol + NAD(+) = dihydroxyacetone + NADH + H(+)</text>
        <dbReference type="Rhea" id="RHEA:13769"/>
        <dbReference type="ChEBI" id="CHEBI:15378"/>
        <dbReference type="ChEBI" id="CHEBI:16016"/>
        <dbReference type="ChEBI" id="CHEBI:17754"/>
        <dbReference type="ChEBI" id="CHEBI:57540"/>
        <dbReference type="ChEBI" id="CHEBI:57945"/>
        <dbReference type="EC" id="1.1.1.6"/>
    </reaction>
</comment>
<comment type="pathway">
    <text evidence="5">Polyol metabolism; glycerol fermentation; glycerone phosphate from glycerol (oxidative route): step 1/2.</text>
</comment>
<comment type="similarity">
    <text evidence="1">Belongs to the iron-containing alcohol dehydrogenase family.</text>
</comment>
<proteinExistence type="inferred from homology"/>
<keyword evidence="11" id="KW-1185">Reference proteome</keyword>
<evidence type="ECO:0000313" key="10">
    <source>
        <dbReference type="EMBL" id="MDQ0176640.1"/>
    </source>
</evidence>
<protein>
    <recommendedName>
        <fullName evidence="7">Glycerol dehydrogenase</fullName>
        <ecNumber evidence="6">1.1.1.6</ecNumber>
    </recommendedName>
</protein>
<dbReference type="InterPro" id="IPR001670">
    <property type="entry name" value="ADH_Fe/GldA"/>
</dbReference>
<evidence type="ECO:0000256" key="6">
    <source>
        <dbReference type="ARBA" id="ARBA00039147"/>
    </source>
</evidence>
<dbReference type="CDD" id="cd08170">
    <property type="entry name" value="GlyDH"/>
    <property type="match status" value="1"/>
</dbReference>
<evidence type="ECO:0000259" key="9">
    <source>
        <dbReference type="Pfam" id="PF00465"/>
    </source>
</evidence>
<dbReference type="SUPFAM" id="SSF56796">
    <property type="entry name" value="Dehydroquinate synthase-like"/>
    <property type="match status" value="1"/>
</dbReference>
<gene>
    <name evidence="10" type="ORF">J2S08_002498</name>
</gene>
<evidence type="ECO:0000256" key="1">
    <source>
        <dbReference type="ARBA" id="ARBA00007358"/>
    </source>
</evidence>
<evidence type="ECO:0000256" key="3">
    <source>
        <dbReference type="ARBA" id="ARBA00023002"/>
    </source>
</evidence>
<name>A0ABT9WV36_9BACI</name>
<dbReference type="InterPro" id="IPR016205">
    <property type="entry name" value="Glycerol_DH"/>
</dbReference>
<comment type="caution">
    <text evidence="10">The sequence shown here is derived from an EMBL/GenBank/DDBJ whole genome shotgun (WGS) entry which is preliminary data.</text>
</comment>
<dbReference type="GO" id="GO:0008888">
    <property type="term" value="F:glycerol dehydrogenase (NAD+) activity"/>
    <property type="evidence" value="ECO:0007669"/>
    <property type="project" value="UniProtKB-EC"/>
</dbReference>
<dbReference type="NCBIfam" id="NF006941">
    <property type="entry name" value="PRK09423.1"/>
    <property type="match status" value="1"/>
</dbReference>
<accession>A0ABT9WV36</accession>
<evidence type="ECO:0000256" key="2">
    <source>
        <dbReference type="ARBA" id="ARBA00022723"/>
    </source>
</evidence>
<keyword evidence="4" id="KW-0520">NAD</keyword>
<keyword evidence="3 10" id="KW-0560">Oxidoreductase</keyword>
<evidence type="ECO:0000256" key="4">
    <source>
        <dbReference type="ARBA" id="ARBA00023027"/>
    </source>
</evidence>
<dbReference type="PROSITE" id="PS00913">
    <property type="entry name" value="ADH_IRON_1"/>
    <property type="match status" value="1"/>
</dbReference>
<dbReference type="Pfam" id="PF00465">
    <property type="entry name" value="Fe-ADH"/>
    <property type="match status" value="1"/>
</dbReference>
<evidence type="ECO:0000256" key="5">
    <source>
        <dbReference type="ARBA" id="ARBA00037918"/>
    </source>
</evidence>
<dbReference type="Gene3D" id="1.20.1090.10">
    <property type="entry name" value="Dehydroquinate synthase-like - alpha domain"/>
    <property type="match status" value="1"/>
</dbReference>
<feature type="domain" description="Alcohol dehydrogenase iron-type/glycerol dehydrogenase GldA" evidence="9">
    <location>
        <begin position="8"/>
        <end position="154"/>
    </location>
</feature>
<evidence type="ECO:0000256" key="8">
    <source>
        <dbReference type="ARBA" id="ARBA00049006"/>
    </source>
</evidence>
<dbReference type="PANTHER" id="PTHR43616">
    <property type="entry name" value="GLYCEROL DEHYDROGENASE"/>
    <property type="match status" value="1"/>
</dbReference>
<evidence type="ECO:0000313" key="11">
    <source>
        <dbReference type="Proteomes" id="UP001223586"/>
    </source>
</evidence>
<evidence type="ECO:0000256" key="7">
    <source>
        <dbReference type="ARBA" id="ARBA00040132"/>
    </source>
</evidence>
<keyword evidence="2" id="KW-0479">Metal-binding</keyword>
<organism evidence="10 11">
    <name type="scientific">Bacillus chungangensis</name>
    <dbReference type="NCBI Taxonomy" id="587633"/>
    <lineage>
        <taxon>Bacteria</taxon>
        <taxon>Bacillati</taxon>
        <taxon>Bacillota</taxon>
        <taxon>Bacilli</taxon>
        <taxon>Bacillales</taxon>
        <taxon>Bacillaceae</taxon>
        <taxon>Bacillus</taxon>
    </lineage>
</organism>
<dbReference type="PANTHER" id="PTHR43616:SF5">
    <property type="entry name" value="GLYCEROL DEHYDROGENASE 1"/>
    <property type="match status" value="1"/>
</dbReference>
<dbReference type="InterPro" id="IPR018211">
    <property type="entry name" value="ADH_Fe_CS"/>
</dbReference>
<dbReference type="EMBL" id="JAUSTT010000014">
    <property type="protein sequence ID" value="MDQ0176640.1"/>
    <property type="molecule type" value="Genomic_DNA"/>
</dbReference>
<dbReference type="RefSeq" id="WP_307229954.1">
    <property type="nucleotide sequence ID" value="NZ_JAUSTT010000014.1"/>
</dbReference>
<sequence>MEKTFISPSKYVQGSNVIEKIGSYVKPLGTVALVMADDFVWELLGDKVVGSLEKEGIKVEKVVFQGESSENEVIRIIDNAKDKNIGVCIGIGGGKAIDTVKAVGYGLHSKWVTVPTVAASDAPTSALSVIYSDEGVFESYKFYPQNPDLVLVDTKVIAEAPTRFFAAGIGDALATWVEGRATIEARKKAMAGGGATLAATAIAEKCWDTLFAYGYSAVQAVEKNAVTPAVEAVVEANTLLSGLGFESAGLAAAHAIHNGFTVLHGEIHSLMHGEKVAFGTLTQLILESRDMDEIDRFIELCVQIGLPTTLAEIKLENASMEDLYKVAEAACKPDETMNNMPFEVTPQMVVDAMLTADQYAKKVKEKMNK</sequence>
<dbReference type="Proteomes" id="UP001223586">
    <property type="component" value="Unassembled WGS sequence"/>
</dbReference>
<reference evidence="10 11" key="1">
    <citation type="submission" date="2023-07" db="EMBL/GenBank/DDBJ databases">
        <title>Genomic Encyclopedia of Type Strains, Phase IV (KMG-IV): sequencing the most valuable type-strain genomes for metagenomic binning, comparative biology and taxonomic classification.</title>
        <authorList>
            <person name="Goeker M."/>
        </authorList>
    </citation>
    <scope>NUCLEOTIDE SEQUENCE [LARGE SCALE GENOMIC DNA]</scope>
    <source>
        <strain evidence="10 11">DSM 23837</strain>
    </source>
</reference>
<dbReference type="EC" id="1.1.1.6" evidence="6"/>
<dbReference type="PIRSF" id="PIRSF000112">
    <property type="entry name" value="Glycerol_dehydrogenase"/>
    <property type="match status" value="1"/>
</dbReference>
<dbReference type="Gene3D" id="3.40.50.1970">
    <property type="match status" value="1"/>
</dbReference>